<evidence type="ECO:0000313" key="1">
    <source>
        <dbReference type="EMBL" id="QHT31341.1"/>
    </source>
</evidence>
<dbReference type="EMBL" id="MN738918">
    <property type="protein sequence ID" value="QHT31341.1"/>
    <property type="molecule type" value="Genomic_DNA"/>
</dbReference>
<protein>
    <submittedName>
        <fullName evidence="1">Uncharacterized protein</fullName>
    </submittedName>
</protein>
<name>A0A6C0ERN3_9ZZZZ</name>
<organism evidence="1">
    <name type="scientific">viral metagenome</name>
    <dbReference type="NCBI Taxonomy" id="1070528"/>
    <lineage>
        <taxon>unclassified sequences</taxon>
        <taxon>metagenomes</taxon>
        <taxon>organismal metagenomes</taxon>
    </lineage>
</organism>
<reference evidence="1" key="1">
    <citation type="journal article" date="2020" name="Nature">
        <title>Giant virus diversity and host interactions through global metagenomics.</title>
        <authorList>
            <person name="Schulz F."/>
            <person name="Roux S."/>
            <person name="Paez-Espino D."/>
            <person name="Jungbluth S."/>
            <person name="Walsh D.A."/>
            <person name="Denef V.J."/>
            <person name="McMahon K.D."/>
            <person name="Konstantinidis K.T."/>
            <person name="Eloe-Fadrosh E.A."/>
            <person name="Kyrpides N.C."/>
            <person name="Woyke T."/>
        </authorList>
    </citation>
    <scope>NUCLEOTIDE SEQUENCE</scope>
    <source>
        <strain evidence="1">GVMAG-M-3300009155-2</strain>
    </source>
</reference>
<dbReference type="AlphaFoldDB" id="A0A6C0ERN3"/>
<accession>A0A6C0ERN3</accession>
<sequence length="247" mass="29030">MPARKQLILEHDDGTLEYLPIPQSKKKVITEDLGKIFEMGICLLYNIPYDGKYKYSMEQAEKIKTKIYDLKDIFPYTITHTAKSGSQYDFTCKDLTDMYLSAKTTKKDGKVCPQVIGQPSKKKFCQYFNLDISINIDQIKEYIITNISNMLEIYFNYTFDCPIIYYNEAKELLLFIKKTANIDWLSLNIEFSHIKKCKSWGESSTINIEGVSIGEFQIHNHRDCIKFRWCFEKLLDTFSQHFTIIKF</sequence>
<proteinExistence type="predicted"/>